<feature type="domain" description="Thioredoxin" evidence="9">
    <location>
        <begin position="11"/>
        <end position="167"/>
    </location>
</feature>
<dbReference type="SUPFAM" id="SSF52833">
    <property type="entry name" value="Thioredoxin-like"/>
    <property type="match status" value="1"/>
</dbReference>
<evidence type="ECO:0000313" key="11">
    <source>
        <dbReference type="Proteomes" id="UP000063429"/>
    </source>
</evidence>
<protein>
    <recommendedName>
        <fullName evidence="3">Thiol:disulfide interchange protein DsbA</fullName>
    </recommendedName>
</protein>
<evidence type="ECO:0000256" key="3">
    <source>
        <dbReference type="ARBA" id="ARBA00013831"/>
    </source>
</evidence>
<evidence type="ECO:0000256" key="5">
    <source>
        <dbReference type="ARBA" id="ARBA00022764"/>
    </source>
</evidence>
<keyword evidence="5" id="KW-0574">Periplasm</keyword>
<comment type="subcellular location">
    <subcellularLocation>
        <location evidence="1">Periplasm</location>
    </subcellularLocation>
</comment>
<dbReference type="PROSITE" id="PS51352">
    <property type="entry name" value="THIOREDOXIN_2"/>
    <property type="match status" value="1"/>
</dbReference>
<keyword evidence="11" id="KW-1185">Reference proteome</keyword>
<keyword evidence="7" id="KW-0676">Redox-active center</keyword>
<feature type="chain" id="PRO_5045469235" description="Thiol:disulfide interchange protein DsbA" evidence="8">
    <location>
        <begin position="23"/>
        <end position="236"/>
    </location>
</feature>
<dbReference type="InterPro" id="IPR036249">
    <property type="entry name" value="Thioredoxin-like_sf"/>
</dbReference>
<dbReference type="Proteomes" id="UP000063429">
    <property type="component" value="Chromosome"/>
</dbReference>
<proteinExistence type="inferred from homology"/>
<keyword evidence="4 8" id="KW-0732">Signal</keyword>
<sequence>MRLFRHALAAISLGLLAVSAGASPANPQNGTDYRTLEQAQPTESGKKIEVTEFFWYSCPHCAAFDPALTAWVKKQGDKIVFKQVPVAFRDSFIPQQKLYYALEAMGKTAEMNPKIFQAIHVDRQRVDTDKTILEFIEKQGIDKQKFLDLYNSFGVQTKVRRASQLQEQYKIDGVPTIAIDGRYLTSPSIAGASMANQPESMQQAASLQVMDHLLTKLAAEKGADKPAEAAKPAKKK</sequence>
<dbReference type="RefSeq" id="WP_053195412.1">
    <property type="nucleotide sequence ID" value="NZ_CP011409.1"/>
</dbReference>
<dbReference type="InterPro" id="IPR013766">
    <property type="entry name" value="Thioredoxin_domain"/>
</dbReference>
<name>A0ABN4HTK5_9BURK</name>
<dbReference type="InterPro" id="IPR050824">
    <property type="entry name" value="Thiol_disulfide_DsbA"/>
</dbReference>
<evidence type="ECO:0000256" key="7">
    <source>
        <dbReference type="ARBA" id="ARBA00023284"/>
    </source>
</evidence>
<keyword evidence="6" id="KW-1015">Disulfide bond</keyword>
<dbReference type="InterPro" id="IPR023205">
    <property type="entry name" value="DsbA/DsbL"/>
</dbReference>
<dbReference type="PANTHER" id="PTHR35891:SF3">
    <property type="entry name" value="THIOL:DISULFIDE INTERCHANGE PROTEIN DSBL"/>
    <property type="match status" value="1"/>
</dbReference>
<evidence type="ECO:0000259" key="9">
    <source>
        <dbReference type="PROSITE" id="PS51352"/>
    </source>
</evidence>
<reference evidence="11" key="1">
    <citation type="journal article" date="2015" name="Genome Announc.">
        <title>Complete Genome Sequence of Herbaspirillum hiltneri N3 (DSM 17495), Isolated from Surface-Sterilized Wheat Roots.</title>
        <authorList>
            <person name="Guizelini D."/>
            <person name="Saizaki P.M."/>
            <person name="Coimbra N.A."/>
            <person name="Weiss V.A."/>
            <person name="Faoro H."/>
            <person name="Sfeir M.Z."/>
            <person name="Baura V.A."/>
            <person name="Monteiro R.A."/>
            <person name="Chubatsu L.S."/>
            <person name="Souza E.M."/>
            <person name="Cruz L.M."/>
            <person name="Pedrosa F.O."/>
            <person name="Raittz R.T."/>
            <person name="Marchaukoski J.N."/>
            <person name="Steffens M.B."/>
        </authorList>
    </citation>
    <scope>NUCLEOTIDE SEQUENCE [LARGE SCALE GENOMIC DNA]</scope>
    <source>
        <strain evidence="11">N3</strain>
    </source>
</reference>
<evidence type="ECO:0000256" key="4">
    <source>
        <dbReference type="ARBA" id="ARBA00022729"/>
    </source>
</evidence>
<dbReference type="Pfam" id="PF01323">
    <property type="entry name" value="DSBA"/>
    <property type="match status" value="1"/>
</dbReference>
<dbReference type="PANTHER" id="PTHR35891">
    <property type="entry name" value="THIOL:DISULFIDE INTERCHANGE PROTEIN DSBA"/>
    <property type="match status" value="1"/>
</dbReference>
<evidence type="ECO:0000256" key="6">
    <source>
        <dbReference type="ARBA" id="ARBA00023157"/>
    </source>
</evidence>
<gene>
    <name evidence="10" type="ORF">F506_03825</name>
</gene>
<evidence type="ECO:0000256" key="2">
    <source>
        <dbReference type="ARBA" id="ARBA00005791"/>
    </source>
</evidence>
<evidence type="ECO:0000313" key="10">
    <source>
        <dbReference type="EMBL" id="AKZ61914.1"/>
    </source>
</evidence>
<dbReference type="Gene3D" id="3.40.30.10">
    <property type="entry name" value="Glutaredoxin"/>
    <property type="match status" value="1"/>
</dbReference>
<organism evidence="10 11">
    <name type="scientific">Herbaspirillum hiltneri N3</name>
    <dbReference type="NCBI Taxonomy" id="1262470"/>
    <lineage>
        <taxon>Bacteria</taxon>
        <taxon>Pseudomonadati</taxon>
        <taxon>Pseudomonadota</taxon>
        <taxon>Betaproteobacteria</taxon>
        <taxon>Burkholderiales</taxon>
        <taxon>Oxalobacteraceae</taxon>
        <taxon>Herbaspirillum</taxon>
    </lineage>
</organism>
<accession>A0ABN4HTK5</accession>
<evidence type="ECO:0000256" key="1">
    <source>
        <dbReference type="ARBA" id="ARBA00004418"/>
    </source>
</evidence>
<evidence type="ECO:0000256" key="8">
    <source>
        <dbReference type="SAM" id="SignalP"/>
    </source>
</evidence>
<feature type="signal peptide" evidence="8">
    <location>
        <begin position="1"/>
        <end position="22"/>
    </location>
</feature>
<comment type="similarity">
    <text evidence="2">Belongs to the thioredoxin family. DsbA subfamily.</text>
</comment>
<dbReference type="EMBL" id="CP011409">
    <property type="protein sequence ID" value="AKZ61914.1"/>
    <property type="molecule type" value="Genomic_DNA"/>
</dbReference>
<dbReference type="InterPro" id="IPR001853">
    <property type="entry name" value="DSBA-like_thioredoxin_dom"/>
</dbReference>
<dbReference type="CDD" id="cd03019">
    <property type="entry name" value="DsbA_DsbA"/>
    <property type="match status" value="1"/>
</dbReference>